<proteinExistence type="predicted"/>
<feature type="transmembrane region" description="Helical" evidence="5">
    <location>
        <begin position="169"/>
        <end position="188"/>
    </location>
</feature>
<name>A0A345UNP6_9BACT</name>
<feature type="transmembrane region" description="Helical" evidence="5">
    <location>
        <begin position="6"/>
        <end position="26"/>
    </location>
</feature>
<evidence type="ECO:0000256" key="3">
    <source>
        <dbReference type="ARBA" id="ARBA00022989"/>
    </source>
</evidence>
<evidence type="ECO:0000313" key="7">
    <source>
        <dbReference type="Proteomes" id="UP000254808"/>
    </source>
</evidence>
<evidence type="ECO:0000313" key="6">
    <source>
        <dbReference type="EMBL" id="AXJ02098.1"/>
    </source>
</evidence>
<sequence>MESSILTAVFLPLALAFIMMGMGLSLRPDDFRRIATAPKAAIVGLGAQLILLPIVGFLLVKLFGLTGALAVGLMIIAACPGGPTSNLVSHLARGDLALSISLTAVSSLVTIITIPLIVNLSIGWFGEEGSVTLPVLRTIVQIMGVTLIPVAIGMFIRRKNPVFSKNAERPVKIISAVFFTLIVIAALIKERENLPVFFVQTGPAVLTLNAVTMSAGFALALAFGLSARQRLTVAIESGIQNGTMGIMIAATLLQNPVMVIPVAMYGILMYGSAVLVIFLGNKFIRPDRPKPELELT</sequence>
<dbReference type="RefSeq" id="WP_114985227.1">
    <property type="nucleotide sequence ID" value="NZ_CP027806.1"/>
</dbReference>
<comment type="subcellular location">
    <subcellularLocation>
        <location evidence="1">Membrane</location>
        <topology evidence="1">Multi-pass membrane protein</topology>
    </subcellularLocation>
</comment>
<reference evidence="6 7" key="1">
    <citation type="submission" date="2018-03" db="EMBL/GenBank/DDBJ databases">
        <title>Phenotypic and genomic properties of Cyclonatronum proteinivorum gen. nov., sp. nov., a haloalkaliphilic bacteroidete from soda lakes possessing Na+-translocating rhodopsin.</title>
        <authorList>
            <person name="Toshchakov S.V."/>
            <person name="Korzhenkov A."/>
            <person name="Samarov N.I."/>
            <person name="Kublanov I.V."/>
            <person name="Muntyan M.S."/>
            <person name="Sorokin D.Y."/>
        </authorList>
    </citation>
    <scope>NUCLEOTIDE SEQUENCE [LARGE SCALE GENOMIC DNA]</scope>
    <source>
        <strain evidence="6 7">Omega</strain>
    </source>
</reference>
<dbReference type="Pfam" id="PF01758">
    <property type="entry name" value="SBF"/>
    <property type="match status" value="1"/>
</dbReference>
<feature type="transmembrane region" description="Helical" evidence="5">
    <location>
        <begin position="233"/>
        <end position="253"/>
    </location>
</feature>
<dbReference type="KEGG" id="cprv:CYPRO_2860"/>
<evidence type="ECO:0000256" key="2">
    <source>
        <dbReference type="ARBA" id="ARBA00022692"/>
    </source>
</evidence>
<feature type="transmembrane region" description="Helical" evidence="5">
    <location>
        <begin position="96"/>
        <end position="118"/>
    </location>
</feature>
<dbReference type="InterPro" id="IPR002657">
    <property type="entry name" value="BilAc:Na_symport/Acr3"/>
</dbReference>
<evidence type="ECO:0000256" key="5">
    <source>
        <dbReference type="SAM" id="Phobius"/>
    </source>
</evidence>
<keyword evidence="2 5" id="KW-0812">Transmembrane</keyword>
<dbReference type="OrthoDB" id="9806785at2"/>
<feature type="transmembrane region" description="Helical" evidence="5">
    <location>
        <begin position="208"/>
        <end position="226"/>
    </location>
</feature>
<keyword evidence="3 5" id="KW-1133">Transmembrane helix</keyword>
<feature type="transmembrane region" description="Helical" evidence="5">
    <location>
        <begin position="259"/>
        <end position="280"/>
    </location>
</feature>
<dbReference type="InterPro" id="IPR038770">
    <property type="entry name" value="Na+/solute_symporter_sf"/>
</dbReference>
<feature type="transmembrane region" description="Helical" evidence="5">
    <location>
        <begin position="38"/>
        <end position="59"/>
    </location>
</feature>
<dbReference type="PANTHER" id="PTHR10361:SF24">
    <property type="entry name" value="P3 PROTEIN"/>
    <property type="match status" value="1"/>
</dbReference>
<dbReference type="AlphaFoldDB" id="A0A345UNP6"/>
<evidence type="ECO:0000256" key="4">
    <source>
        <dbReference type="ARBA" id="ARBA00023136"/>
    </source>
</evidence>
<accession>A0A345UNP6</accession>
<dbReference type="Proteomes" id="UP000254808">
    <property type="component" value="Chromosome"/>
</dbReference>
<feature type="transmembrane region" description="Helical" evidence="5">
    <location>
        <begin position="65"/>
        <end position="84"/>
    </location>
</feature>
<dbReference type="EMBL" id="CP027806">
    <property type="protein sequence ID" value="AXJ02098.1"/>
    <property type="molecule type" value="Genomic_DNA"/>
</dbReference>
<protein>
    <submittedName>
        <fullName evidence="6">Bile acid:Na+ symporter, BASS family</fullName>
    </submittedName>
</protein>
<dbReference type="Gene3D" id="1.20.1530.20">
    <property type="match status" value="1"/>
</dbReference>
<dbReference type="PANTHER" id="PTHR10361">
    <property type="entry name" value="SODIUM-BILE ACID COTRANSPORTER"/>
    <property type="match status" value="1"/>
</dbReference>
<dbReference type="GO" id="GO:0016020">
    <property type="term" value="C:membrane"/>
    <property type="evidence" value="ECO:0007669"/>
    <property type="project" value="UniProtKB-SubCell"/>
</dbReference>
<gene>
    <name evidence="6" type="ORF">CYPRO_2860</name>
</gene>
<feature type="transmembrane region" description="Helical" evidence="5">
    <location>
        <begin position="138"/>
        <end position="157"/>
    </location>
</feature>
<keyword evidence="4 5" id="KW-0472">Membrane</keyword>
<evidence type="ECO:0000256" key="1">
    <source>
        <dbReference type="ARBA" id="ARBA00004141"/>
    </source>
</evidence>
<dbReference type="InterPro" id="IPR004710">
    <property type="entry name" value="Bilac:Na_transpt"/>
</dbReference>
<organism evidence="6 7">
    <name type="scientific">Cyclonatronum proteinivorum</name>
    <dbReference type="NCBI Taxonomy" id="1457365"/>
    <lineage>
        <taxon>Bacteria</taxon>
        <taxon>Pseudomonadati</taxon>
        <taxon>Balneolota</taxon>
        <taxon>Balneolia</taxon>
        <taxon>Balneolales</taxon>
        <taxon>Cyclonatronaceae</taxon>
        <taxon>Cyclonatronum</taxon>
    </lineage>
</organism>
<keyword evidence="7" id="KW-1185">Reference proteome</keyword>